<organism evidence="2 3">
    <name type="scientific">Leptospira ognonensis</name>
    <dbReference type="NCBI Taxonomy" id="2484945"/>
    <lineage>
        <taxon>Bacteria</taxon>
        <taxon>Pseudomonadati</taxon>
        <taxon>Spirochaetota</taxon>
        <taxon>Spirochaetia</taxon>
        <taxon>Leptospirales</taxon>
        <taxon>Leptospiraceae</taxon>
        <taxon>Leptospira</taxon>
    </lineage>
</organism>
<evidence type="ECO:0000313" key="2">
    <source>
        <dbReference type="EMBL" id="TGL56363.1"/>
    </source>
</evidence>
<feature type="signal peptide" evidence="1">
    <location>
        <begin position="1"/>
        <end position="20"/>
    </location>
</feature>
<dbReference type="AlphaFoldDB" id="A0A4R9JU82"/>
<dbReference type="OrthoDB" id="315933at2"/>
<dbReference type="EMBL" id="RQGD01000046">
    <property type="protein sequence ID" value="TGL56363.1"/>
    <property type="molecule type" value="Genomic_DNA"/>
</dbReference>
<accession>A0A4R9JU82</accession>
<comment type="caution">
    <text evidence="2">The sequence shown here is derived from an EMBL/GenBank/DDBJ whole genome shotgun (WGS) entry which is preliminary data.</text>
</comment>
<dbReference type="Proteomes" id="UP000297693">
    <property type="component" value="Unassembled WGS sequence"/>
</dbReference>
<proteinExistence type="predicted"/>
<protein>
    <recommendedName>
        <fullName evidence="4">Tetratricopeptide repeat protein</fullName>
    </recommendedName>
</protein>
<evidence type="ECO:0008006" key="4">
    <source>
        <dbReference type="Google" id="ProtNLM"/>
    </source>
</evidence>
<gene>
    <name evidence="2" type="ORF">EHQ58_17190</name>
</gene>
<name>A0A4R9JU82_9LEPT</name>
<evidence type="ECO:0000256" key="1">
    <source>
        <dbReference type="SAM" id="SignalP"/>
    </source>
</evidence>
<feature type="chain" id="PRO_5020844821" description="Tetratricopeptide repeat protein" evidence="1">
    <location>
        <begin position="21"/>
        <end position="529"/>
    </location>
</feature>
<keyword evidence="1" id="KW-0732">Signal</keyword>
<dbReference type="RefSeq" id="WP_135625207.1">
    <property type="nucleotide sequence ID" value="NZ_RQGD01000046.1"/>
</dbReference>
<keyword evidence="3" id="KW-1185">Reference proteome</keyword>
<reference evidence="2" key="1">
    <citation type="journal article" date="2019" name="PLoS Negl. Trop. Dis.">
        <title>Revisiting the worldwide diversity of Leptospira species in the environment.</title>
        <authorList>
            <person name="Vincent A.T."/>
            <person name="Schiettekatte O."/>
            <person name="Bourhy P."/>
            <person name="Veyrier F.J."/>
            <person name="Picardeau M."/>
        </authorList>
    </citation>
    <scope>NUCLEOTIDE SEQUENCE [LARGE SCALE GENOMIC DNA]</scope>
    <source>
        <strain evidence="2">201702476</strain>
    </source>
</reference>
<evidence type="ECO:0000313" key="3">
    <source>
        <dbReference type="Proteomes" id="UP000297693"/>
    </source>
</evidence>
<sequence length="529" mass="60829">MKQALLSLTLLILLTSSLLSVDQAVWKQADSLLKKKDFKGAFKLSETITRDTPEDTFGWWLRLNSSSQLANLKGQWPRECVSAAGQLAKLDNKEEATSFTTAIWCLNHEANYAEMVTLIPKVIPVVRAKIGDDNYGLLINTLTIAYLKLGDKKNARSILMKGLTELSGTQAALHTGYNTGELFQDDTMSREEREEWHRLFSENLFKDKTTSSLIPAIAWNTLILTNMYVTKKKYQDGFDTISMLYPEMDAQVLSHWNFLRDQLYIQYLGLKFKTKRLKEIPKRTLKMVFLVIPKTRLKGNLPGKFAKFGNLDMDLEEKDLADLILSFEYFRDSFEDLSGGIHWEMEVIRTNSEIQSTNLTDEKFRFVMQPSIDSISPKLSDDVLSTIKEADGVVVVWPGTKQPAGVLITNGGGTEWNYGTESSPEVRLTIISDSNKRIASGNHANHPIFLYHEMFHVLEWAYHKTKFPKDNHPYTRRKEWPSDYNGNTEWDFYSETFQKRMLKEDNLDRVYWLGRKEGFYGILVKEQGK</sequence>